<dbReference type="SUPFAM" id="SSF56436">
    <property type="entry name" value="C-type lectin-like"/>
    <property type="match status" value="1"/>
</dbReference>
<feature type="non-terminal residue" evidence="3">
    <location>
        <position position="144"/>
    </location>
</feature>
<evidence type="ECO:0000259" key="2">
    <source>
        <dbReference type="PROSITE" id="PS50041"/>
    </source>
</evidence>
<dbReference type="Pfam" id="PF00059">
    <property type="entry name" value="Lectin_C"/>
    <property type="match status" value="1"/>
</dbReference>
<dbReference type="InterPro" id="IPR016186">
    <property type="entry name" value="C-type_lectin-like/link_sf"/>
</dbReference>
<feature type="signal peptide" evidence="1">
    <location>
        <begin position="1"/>
        <end position="25"/>
    </location>
</feature>
<name>A0A8J4U2M9_CLAMG</name>
<sequence>HFSGSAKFISITSLLLTWFEARTYCRQHHTDLASSFNSSDQNMLNQLLSPFNSPWFGLYRDTWKWSDGTNATDLPWAPGQPDNYGGNANCAVVYNDQFFDEPCTTMYYFFCHTNFPTRSQIMQLQVKSDGSVLDQAVQSSIFKQ</sequence>
<dbReference type="Gene3D" id="3.10.100.10">
    <property type="entry name" value="Mannose-Binding Protein A, subunit A"/>
    <property type="match status" value="1"/>
</dbReference>
<proteinExistence type="predicted"/>
<dbReference type="InterPro" id="IPR001304">
    <property type="entry name" value="C-type_lectin-like"/>
</dbReference>
<dbReference type="PROSITE" id="PS50041">
    <property type="entry name" value="C_TYPE_LECTIN_2"/>
    <property type="match status" value="1"/>
</dbReference>
<keyword evidence="1" id="KW-0732">Signal</keyword>
<feature type="non-terminal residue" evidence="3">
    <location>
        <position position="1"/>
    </location>
</feature>
<organism evidence="3 4">
    <name type="scientific">Clarias magur</name>
    <name type="common">Asian catfish</name>
    <name type="synonym">Macropteronotus magur</name>
    <dbReference type="NCBI Taxonomy" id="1594786"/>
    <lineage>
        <taxon>Eukaryota</taxon>
        <taxon>Metazoa</taxon>
        <taxon>Chordata</taxon>
        <taxon>Craniata</taxon>
        <taxon>Vertebrata</taxon>
        <taxon>Euteleostomi</taxon>
        <taxon>Actinopterygii</taxon>
        <taxon>Neopterygii</taxon>
        <taxon>Teleostei</taxon>
        <taxon>Ostariophysi</taxon>
        <taxon>Siluriformes</taxon>
        <taxon>Clariidae</taxon>
        <taxon>Clarias</taxon>
    </lineage>
</organism>
<dbReference type="EMBL" id="QNUK01000167">
    <property type="protein sequence ID" value="KAF5899438.1"/>
    <property type="molecule type" value="Genomic_DNA"/>
</dbReference>
<feature type="domain" description="C-type lectin" evidence="2">
    <location>
        <begin position="2"/>
        <end position="112"/>
    </location>
</feature>
<accession>A0A8J4U2M9</accession>
<evidence type="ECO:0000256" key="1">
    <source>
        <dbReference type="SAM" id="SignalP"/>
    </source>
</evidence>
<dbReference type="InterPro" id="IPR016187">
    <property type="entry name" value="CTDL_fold"/>
</dbReference>
<feature type="chain" id="PRO_5035322180" evidence="1">
    <location>
        <begin position="26"/>
        <end position="144"/>
    </location>
</feature>
<gene>
    <name evidence="3" type="ORF">DAT39_010837</name>
</gene>
<keyword evidence="3" id="KW-0675">Receptor</keyword>
<dbReference type="AlphaFoldDB" id="A0A8J4U2M9"/>
<dbReference type="PANTHER" id="PTHR45784">
    <property type="entry name" value="C-TYPE LECTIN DOMAIN FAMILY 20 MEMBER A-RELATED"/>
    <property type="match status" value="1"/>
</dbReference>
<protein>
    <submittedName>
        <fullName evidence="3">Macrophage mannose receptor 1-like isoform X6</fullName>
    </submittedName>
</protein>
<keyword evidence="4" id="KW-1185">Reference proteome</keyword>
<evidence type="ECO:0000313" key="3">
    <source>
        <dbReference type="EMBL" id="KAF5899438.1"/>
    </source>
</evidence>
<reference evidence="3" key="1">
    <citation type="submission" date="2020-07" db="EMBL/GenBank/DDBJ databases">
        <title>Clarias magur genome sequencing, assembly and annotation.</title>
        <authorList>
            <person name="Kushwaha B."/>
            <person name="Kumar R."/>
            <person name="Das P."/>
            <person name="Joshi C.G."/>
            <person name="Kumar D."/>
            <person name="Nagpure N.S."/>
            <person name="Pandey M."/>
            <person name="Agarwal S."/>
            <person name="Srivastava S."/>
            <person name="Singh M."/>
            <person name="Sahoo L."/>
            <person name="Jayasankar P."/>
            <person name="Meher P.K."/>
            <person name="Koringa P.G."/>
            <person name="Iquebal M.A."/>
            <person name="Das S.P."/>
            <person name="Bit A."/>
            <person name="Patnaik S."/>
            <person name="Patel N."/>
            <person name="Shah T.M."/>
            <person name="Hinsu A."/>
            <person name="Jena J.K."/>
        </authorList>
    </citation>
    <scope>NUCLEOTIDE SEQUENCE</scope>
    <source>
        <strain evidence="3">CIFAMagur01</strain>
        <tissue evidence="3">Testis</tissue>
    </source>
</reference>
<dbReference type="Proteomes" id="UP000727407">
    <property type="component" value="Unassembled WGS sequence"/>
</dbReference>
<dbReference type="PANTHER" id="PTHR45784:SF5">
    <property type="entry name" value="C-TYPE LECTIN DOMAIN FAMILY 20 MEMBER A-RELATED"/>
    <property type="match status" value="1"/>
</dbReference>
<dbReference type="SMART" id="SM00034">
    <property type="entry name" value="CLECT"/>
    <property type="match status" value="1"/>
</dbReference>
<comment type="caution">
    <text evidence="3">The sequence shown here is derived from an EMBL/GenBank/DDBJ whole genome shotgun (WGS) entry which is preliminary data.</text>
</comment>
<evidence type="ECO:0000313" key="4">
    <source>
        <dbReference type="Proteomes" id="UP000727407"/>
    </source>
</evidence>
<dbReference type="OrthoDB" id="6369810at2759"/>